<dbReference type="InterPro" id="IPR000504">
    <property type="entry name" value="RRM_dom"/>
</dbReference>
<dbReference type="AlphaFoldDB" id="A0AAD8NEL4"/>
<evidence type="ECO:0000259" key="6">
    <source>
        <dbReference type="PROSITE" id="PS50102"/>
    </source>
</evidence>
<accession>A0AAD8NEL4</accession>
<feature type="region of interest" description="Disordered" evidence="5">
    <location>
        <begin position="636"/>
        <end position="666"/>
    </location>
</feature>
<protein>
    <recommendedName>
        <fullName evidence="6">RRM domain-containing protein</fullName>
    </recommendedName>
</protein>
<evidence type="ECO:0000313" key="8">
    <source>
        <dbReference type="Proteomes" id="UP001229421"/>
    </source>
</evidence>
<dbReference type="Pfam" id="PF13893">
    <property type="entry name" value="RRM_5"/>
    <property type="match status" value="1"/>
</dbReference>
<feature type="region of interest" description="Disordered" evidence="5">
    <location>
        <begin position="55"/>
        <end position="86"/>
    </location>
</feature>
<dbReference type="Pfam" id="PF00076">
    <property type="entry name" value="RRM_1"/>
    <property type="match status" value="1"/>
</dbReference>
<dbReference type="InterPro" id="IPR012677">
    <property type="entry name" value="Nucleotide-bd_a/b_plait_sf"/>
</dbReference>
<feature type="domain" description="RRM" evidence="6">
    <location>
        <begin position="245"/>
        <end position="318"/>
    </location>
</feature>
<dbReference type="PANTHER" id="PTHR23189">
    <property type="entry name" value="RNA RECOGNITION MOTIF-CONTAINING"/>
    <property type="match status" value="1"/>
</dbReference>
<dbReference type="EMBL" id="JAUHHV010000013">
    <property type="protein sequence ID" value="KAK1406037.1"/>
    <property type="molecule type" value="Genomic_DNA"/>
</dbReference>
<dbReference type="SUPFAM" id="SSF54928">
    <property type="entry name" value="RNA-binding domain, RBD"/>
    <property type="match status" value="2"/>
</dbReference>
<dbReference type="Proteomes" id="UP001229421">
    <property type="component" value="Unassembled WGS sequence"/>
</dbReference>
<keyword evidence="1" id="KW-0677">Repeat</keyword>
<dbReference type="InterPro" id="IPR035979">
    <property type="entry name" value="RBD_domain_sf"/>
</dbReference>
<evidence type="ECO:0000256" key="5">
    <source>
        <dbReference type="SAM" id="MobiDB-lite"/>
    </source>
</evidence>
<organism evidence="7 8">
    <name type="scientific">Tagetes erecta</name>
    <name type="common">African marigold</name>
    <dbReference type="NCBI Taxonomy" id="13708"/>
    <lineage>
        <taxon>Eukaryota</taxon>
        <taxon>Viridiplantae</taxon>
        <taxon>Streptophyta</taxon>
        <taxon>Embryophyta</taxon>
        <taxon>Tracheophyta</taxon>
        <taxon>Spermatophyta</taxon>
        <taxon>Magnoliopsida</taxon>
        <taxon>eudicotyledons</taxon>
        <taxon>Gunneridae</taxon>
        <taxon>Pentapetalae</taxon>
        <taxon>asterids</taxon>
        <taxon>campanulids</taxon>
        <taxon>Asterales</taxon>
        <taxon>Asteraceae</taxon>
        <taxon>Asteroideae</taxon>
        <taxon>Heliantheae alliance</taxon>
        <taxon>Tageteae</taxon>
        <taxon>Tagetes</taxon>
    </lineage>
</organism>
<dbReference type="InterPro" id="IPR034453">
    <property type="entry name" value="MEI2-like_RRM1"/>
</dbReference>
<feature type="compositionally biased region" description="Low complexity" evidence="5">
    <location>
        <begin position="833"/>
        <end position="844"/>
    </location>
</feature>
<dbReference type="PROSITE" id="PS50102">
    <property type="entry name" value="RRM"/>
    <property type="match status" value="2"/>
</dbReference>
<dbReference type="SMART" id="SM00360">
    <property type="entry name" value="RRM"/>
    <property type="match status" value="3"/>
</dbReference>
<dbReference type="CDD" id="cd12531">
    <property type="entry name" value="RRM3_MEI2_like"/>
    <property type="match status" value="1"/>
</dbReference>
<feature type="compositionally biased region" description="Polar residues" evidence="5">
    <location>
        <begin position="812"/>
        <end position="826"/>
    </location>
</feature>
<keyword evidence="3" id="KW-0469">Meiosis</keyword>
<dbReference type="GO" id="GO:0051321">
    <property type="term" value="P:meiotic cell cycle"/>
    <property type="evidence" value="ECO:0007669"/>
    <property type="project" value="UniProtKB-KW"/>
</dbReference>
<keyword evidence="8" id="KW-1185">Reference proteome</keyword>
<dbReference type="InterPro" id="IPR007201">
    <property type="entry name" value="Mei2-like_Rrm_C"/>
</dbReference>
<dbReference type="CDD" id="cd12524">
    <property type="entry name" value="RRM1_MEI2_like"/>
    <property type="match status" value="1"/>
</dbReference>
<gene>
    <name evidence="7" type="ORF">QVD17_42234</name>
</gene>
<dbReference type="Gene3D" id="3.30.70.330">
    <property type="match status" value="2"/>
</dbReference>
<name>A0AAD8NEL4_TARER</name>
<comment type="caution">
    <text evidence="7">The sequence shown here is derived from an EMBL/GenBank/DDBJ whole genome shotgun (WGS) entry which is preliminary data.</text>
</comment>
<sequence length="844" mass="93548">MGGDQRQLPLPLPHQTQFGFWKKTSHLNYENGLFSSSLSDLFTTKLTLSPNNNTIYGHSLGASHYDKQQQQQQQDQQQEEEEEPFESLQQIEAQTIGNLLPDDDDLLSGVTDGLHSDDVEELDFFSSVGGMELGDDATAAAAAPQTTTTTTSSYQTPPSRTLFVRNINTTIDDSDLRRLFEQYGEIHTMYTACKHRGFVMVSYYDIRATIRAMQALQNKLLGRTKLDIHYSLPKDNPSDKYINQGTVMIYNLDSTVSNEDLLGVFGVYGEVKEIRETPQGSCHKSIEYYDIRAAETASRELKKSDLAGKPMKLVLSHSDASRCLNSSFPELDLDETSALLQMCSPPSDFTRDISGSVQNVHVTLGGMDHGSQLGATATTVGHVGSVSNSFSSISSMGASLNFIGVESGGVQNQLKYDFRSTPSYHPHSLPDGLTNNIQYNSPSSMGASLNCRMPERVGNRQFNRIGGSVRCEPNDNVFGPSGNACCSPATHHYMWNPSSQPQPQPQPHNMIWPGSPSLMNGASNTHSLPRAPCHMANTFLHPNNHHVGSAPSVNSSIWDRRRSYAGESPDTPIFHPGSLGSMRVPGNSPHPLDFVSHNMFPGNSMDLAIPSKNIGLASHHQNNVIFPSRGQMIPIPMMSSFDSPSDRARSRRNESNSNQSDNKKQFELDLDRIMRGEDRRTTLMIKNIPNKYTSKMLLAAIDERHRGTYDFIYLPIDFKNKCNVGYAFINMTEPPLIVPFYQAFNGKKWEKFNSEKVASLAYARIQGKAALIAHFQNSSLMNEDKRCRPILFHTDGPNAGDQVPFPMGVNVRSRTNKNQRNSTNEDVGNVEESSSSSGSTKDFE</sequence>
<evidence type="ECO:0000256" key="4">
    <source>
        <dbReference type="PROSITE-ProRule" id="PRU00176"/>
    </source>
</evidence>
<evidence type="ECO:0000313" key="7">
    <source>
        <dbReference type="EMBL" id="KAK1406037.1"/>
    </source>
</evidence>
<evidence type="ECO:0000256" key="3">
    <source>
        <dbReference type="ARBA" id="ARBA00023254"/>
    </source>
</evidence>
<evidence type="ECO:0000256" key="1">
    <source>
        <dbReference type="ARBA" id="ARBA00022737"/>
    </source>
</evidence>
<feature type="region of interest" description="Disordered" evidence="5">
    <location>
        <begin position="798"/>
        <end position="844"/>
    </location>
</feature>
<proteinExistence type="predicted"/>
<feature type="compositionally biased region" description="Basic and acidic residues" evidence="5">
    <location>
        <begin position="644"/>
        <end position="654"/>
    </location>
</feature>
<dbReference type="Pfam" id="PF04059">
    <property type="entry name" value="RRM_2"/>
    <property type="match status" value="1"/>
</dbReference>
<reference evidence="7" key="1">
    <citation type="journal article" date="2023" name="bioRxiv">
        <title>Improved chromosome-level genome assembly for marigold (Tagetes erecta).</title>
        <authorList>
            <person name="Jiang F."/>
            <person name="Yuan L."/>
            <person name="Wang S."/>
            <person name="Wang H."/>
            <person name="Xu D."/>
            <person name="Wang A."/>
            <person name="Fan W."/>
        </authorList>
    </citation>
    <scope>NUCLEOTIDE SEQUENCE</scope>
    <source>
        <strain evidence="7">WSJ</strain>
        <tissue evidence="7">Leaf</tissue>
    </source>
</reference>
<dbReference type="GO" id="GO:0003723">
    <property type="term" value="F:RNA binding"/>
    <property type="evidence" value="ECO:0007669"/>
    <property type="project" value="UniProtKB-UniRule"/>
</dbReference>
<dbReference type="InterPro" id="IPR034454">
    <property type="entry name" value="MEI2-like_RRM3"/>
</dbReference>
<keyword evidence="2 4" id="KW-0694">RNA-binding</keyword>
<evidence type="ECO:0000256" key="2">
    <source>
        <dbReference type="ARBA" id="ARBA00022884"/>
    </source>
</evidence>
<feature type="domain" description="RRM" evidence="6">
    <location>
        <begin position="160"/>
        <end position="233"/>
    </location>
</feature>